<dbReference type="EMBL" id="HBGD01003333">
    <property type="protein sequence ID" value="CAD9079523.1"/>
    <property type="molecule type" value="Transcribed_RNA"/>
</dbReference>
<feature type="compositionally biased region" description="Low complexity" evidence="1">
    <location>
        <begin position="281"/>
        <end position="296"/>
    </location>
</feature>
<evidence type="ECO:0000259" key="2">
    <source>
        <dbReference type="SMART" id="SM00239"/>
    </source>
</evidence>
<proteinExistence type="predicted"/>
<feature type="compositionally biased region" description="Basic residues" evidence="1">
    <location>
        <begin position="232"/>
        <end position="244"/>
    </location>
</feature>
<evidence type="ECO:0000256" key="1">
    <source>
        <dbReference type="SAM" id="MobiDB-lite"/>
    </source>
</evidence>
<feature type="compositionally biased region" description="Low complexity" evidence="1">
    <location>
        <begin position="785"/>
        <end position="794"/>
    </location>
</feature>
<feature type="region of interest" description="Disordered" evidence="1">
    <location>
        <begin position="347"/>
        <end position="405"/>
    </location>
</feature>
<gene>
    <name evidence="3" type="ORF">PCOS0759_LOCUS2757</name>
</gene>
<feature type="compositionally biased region" description="Basic and acidic residues" evidence="1">
    <location>
        <begin position="125"/>
        <end position="144"/>
    </location>
</feature>
<feature type="compositionally biased region" description="Polar residues" evidence="1">
    <location>
        <begin position="370"/>
        <end position="386"/>
    </location>
</feature>
<feature type="compositionally biased region" description="Polar residues" evidence="1">
    <location>
        <begin position="245"/>
        <end position="255"/>
    </location>
</feature>
<feature type="compositionally biased region" description="Polar residues" evidence="1">
    <location>
        <begin position="438"/>
        <end position="453"/>
    </location>
</feature>
<accession>A0A7S1PF02</accession>
<dbReference type="AlphaFoldDB" id="A0A7S1PF02"/>
<feature type="region of interest" description="Disordered" evidence="1">
    <location>
        <begin position="178"/>
        <end position="330"/>
    </location>
</feature>
<feature type="region of interest" description="Disordered" evidence="1">
    <location>
        <begin position="638"/>
        <end position="666"/>
    </location>
</feature>
<sequence>MHLFIHQPLNPTSSSSPLHPKILKTFSTSSLPLILDLISISQKESTWLLILTDPKLHRRYQSTTPLYIPNATSNASISQFELMSLSEEEALVDLDGREVVMARIMGFGEMADDDERMLQNSGSGPHEDAHSMNEHQQHRDNVEQALHRRRMSELRGEIDNIIHELDQVQGVDLQANHLAGQPKRASSRPVSASNKRRVHYRRDTREEQPASVESVGFSHRFSQMYAPQSSRNRSRGSTSRKRPTNAHTVISSARTGGTIRGATRPSSAVRRATVSGPNDAPSYSRIRSSRPSSARPVLEGGKNYRSASDFGTSPFRDTSKTSRKRKSLVRENLKAAQRVYGNTKMLENILTKKTSRARPFSAQRRKKPSTVRSSSSQRRNGITRSQSARRQRKTGNMQNHGKLGSSTTRDAWIDLFESEMERTKLLFPVQAELFSAVQHESTTTSKRPQSASNHRYHQRELSPDNLLDTLSNRLDALQRDMAYEISDYDENNINTNETQNQLLNVHIIGGKNLPSPHGTSIKLAVQSAHHPGGFQTFCTQFQRDTKAPFWGEVFGVECSLEDYLIITCINQDGTFVDEISIPVKSIEYDVEQEFAMEDDESDDASLTLMFSRTNSVPVLQPAQNPENSNVKVVQGLPSEESPHKHQMHEPQAPVEKLKRDHEQDDEQVEFVVQTAHTEARELLVPPLTLHAQQPRLLTPRDVPDTPQVLLSHPIPISIDSDDAASEEDPLEPQFIVEADESNVRENDEPEMEPAPQLDNDASEDDVERMKESDATGTVEVPRPKPTNNEPTTEENQQEHEEESSSMDEQASHRENKSIEPESTQNLNNGDGNSDYDEFALSDEPVPENTQADTTGDFFGDDLSHISPDILGMDDDMELSPTSEASGFSM</sequence>
<feature type="compositionally biased region" description="Basic and acidic residues" evidence="1">
    <location>
        <begin position="809"/>
        <end position="819"/>
    </location>
</feature>
<feature type="compositionally biased region" description="Polar residues" evidence="1">
    <location>
        <begin position="820"/>
        <end position="831"/>
    </location>
</feature>
<feature type="compositionally biased region" description="Polar residues" evidence="1">
    <location>
        <begin position="394"/>
        <end position="405"/>
    </location>
</feature>
<evidence type="ECO:0000313" key="3">
    <source>
        <dbReference type="EMBL" id="CAD9079523.1"/>
    </source>
</evidence>
<dbReference type="CDD" id="cd00030">
    <property type="entry name" value="C2"/>
    <property type="match status" value="1"/>
</dbReference>
<protein>
    <recommendedName>
        <fullName evidence="2">C2 domain-containing protein</fullName>
    </recommendedName>
</protein>
<feature type="domain" description="C2" evidence="2">
    <location>
        <begin position="502"/>
        <end position="595"/>
    </location>
</feature>
<feature type="compositionally biased region" description="Polar residues" evidence="1">
    <location>
        <begin position="879"/>
        <end position="889"/>
    </location>
</feature>
<dbReference type="InterPro" id="IPR000008">
    <property type="entry name" value="C2_dom"/>
</dbReference>
<feature type="region of interest" description="Disordered" evidence="1">
    <location>
        <begin position="740"/>
        <end position="889"/>
    </location>
</feature>
<name>A0A7S1PF02_9EUKA</name>
<dbReference type="SMART" id="SM00239">
    <property type="entry name" value="C2"/>
    <property type="match status" value="1"/>
</dbReference>
<reference evidence="3" key="1">
    <citation type="submission" date="2021-01" db="EMBL/GenBank/DDBJ databases">
        <authorList>
            <person name="Corre E."/>
            <person name="Pelletier E."/>
            <person name="Niang G."/>
            <person name="Scheremetjew M."/>
            <person name="Finn R."/>
            <person name="Kale V."/>
            <person name="Holt S."/>
            <person name="Cochrane G."/>
            <person name="Meng A."/>
            <person name="Brown T."/>
            <person name="Cohen L."/>
        </authorList>
    </citation>
    <scope>NUCLEOTIDE SEQUENCE</scope>
    <source>
        <strain evidence="3">WS</strain>
    </source>
</reference>
<organism evidence="3">
    <name type="scientific">Percolomonas cosmopolitus</name>
    <dbReference type="NCBI Taxonomy" id="63605"/>
    <lineage>
        <taxon>Eukaryota</taxon>
        <taxon>Discoba</taxon>
        <taxon>Heterolobosea</taxon>
        <taxon>Tetramitia</taxon>
        <taxon>Eutetramitia</taxon>
        <taxon>Percolomonadidae</taxon>
        <taxon>Percolomonas</taxon>
    </lineage>
</organism>
<dbReference type="SUPFAM" id="SSF49562">
    <property type="entry name" value="C2 domain (Calcium/lipid-binding domain, CaLB)"/>
    <property type="match status" value="1"/>
</dbReference>
<dbReference type="Gene3D" id="2.60.40.150">
    <property type="entry name" value="C2 domain"/>
    <property type="match status" value="1"/>
</dbReference>
<feature type="region of interest" description="Disordered" evidence="1">
    <location>
        <begin position="438"/>
        <end position="464"/>
    </location>
</feature>
<dbReference type="InterPro" id="IPR035892">
    <property type="entry name" value="C2_domain_sf"/>
</dbReference>
<feature type="region of interest" description="Disordered" evidence="1">
    <location>
        <begin position="116"/>
        <end position="144"/>
    </location>
</feature>